<dbReference type="Pfam" id="PF14392">
    <property type="entry name" value="zf-CCHC_4"/>
    <property type="match status" value="1"/>
</dbReference>
<organism evidence="2 3">
    <name type="scientific">Prunus dulcis</name>
    <name type="common">Almond</name>
    <name type="synonym">Amygdalus dulcis</name>
    <dbReference type="NCBI Taxonomy" id="3755"/>
    <lineage>
        <taxon>Eukaryota</taxon>
        <taxon>Viridiplantae</taxon>
        <taxon>Streptophyta</taxon>
        <taxon>Embryophyta</taxon>
        <taxon>Tracheophyta</taxon>
        <taxon>Spermatophyta</taxon>
        <taxon>Magnoliopsida</taxon>
        <taxon>eudicotyledons</taxon>
        <taxon>Gunneridae</taxon>
        <taxon>Pentapetalae</taxon>
        <taxon>rosids</taxon>
        <taxon>fabids</taxon>
        <taxon>Rosales</taxon>
        <taxon>Rosaceae</taxon>
        <taxon>Amygdaloideae</taxon>
        <taxon>Amygdaleae</taxon>
        <taxon>Prunus</taxon>
    </lineage>
</organism>
<evidence type="ECO:0000259" key="1">
    <source>
        <dbReference type="Pfam" id="PF14392"/>
    </source>
</evidence>
<gene>
    <name evidence="2" type="ORF">L3X38_017653</name>
</gene>
<sequence length="285" mass="31401">MPLTHSSFWVQLHGVPSFCMTFAVAHAIDAMFGDVIRVDNRNRSNCVGCFIRLRVRFDATLPFIGRTPVTFLIVGEKMVEFKYEYLPDYCFACGRLGHSTHVCIKKYETTHGPLTLSLCEQLSYVFADLEGSTNPRDEFTDSILTPTLSCCHWGLEVIDSLRRQAGLTEDDTSLPVPHLLILPVLKLRPLPLDIPSGIVPSHIPLALLGYVPLLQVVGALSNSVVSPGSGATTRDCVSLDLSHLFALMPIIQVFAGYVGPKHFCHDPHSDKAKETALVMSPRDSP</sequence>
<dbReference type="InterPro" id="IPR040256">
    <property type="entry name" value="At4g02000-like"/>
</dbReference>
<proteinExistence type="predicted"/>
<reference evidence="2 3" key="1">
    <citation type="journal article" date="2022" name="G3 (Bethesda)">
        <title>Whole-genome sequence and methylome profiling of the almond [Prunus dulcis (Mill.) D.A. Webb] cultivar 'Nonpareil'.</title>
        <authorList>
            <person name="D'Amico-Willman K.M."/>
            <person name="Ouma W.Z."/>
            <person name="Meulia T."/>
            <person name="Sideli G.M."/>
            <person name="Gradziel T.M."/>
            <person name="Fresnedo-Ramirez J."/>
        </authorList>
    </citation>
    <scope>NUCLEOTIDE SEQUENCE [LARGE SCALE GENOMIC DNA]</scope>
    <source>
        <strain evidence="2">Clone GOH B32 T37-40</strain>
    </source>
</reference>
<keyword evidence="3" id="KW-1185">Reference proteome</keyword>
<evidence type="ECO:0000313" key="3">
    <source>
        <dbReference type="Proteomes" id="UP001054821"/>
    </source>
</evidence>
<protein>
    <recommendedName>
        <fullName evidence="1">Zinc knuckle CX2CX4HX4C domain-containing protein</fullName>
    </recommendedName>
</protein>
<dbReference type="Proteomes" id="UP001054821">
    <property type="component" value="Chromosome 3"/>
</dbReference>
<name>A0AAD4W9J1_PRUDU</name>
<feature type="domain" description="Zinc knuckle CX2CX4HX4C" evidence="1">
    <location>
        <begin position="58"/>
        <end position="103"/>
    </location>
</feature>
<dbReference type="PANTHER" id="PTHR31286:SF167">
    <property type="entry name" value="OS09G0268800 PROTEIN"/>
    <property type="match status" value="1"/>
</dbReference>
<dbReference type="PANTHER" id="PTHR31286">
    <property type="entry name" value="GLYCINE-RICH CELL WALL STRUCTURAL PROTEIN 1.8-LIKE"/>
    <property type="match status" value="1"/>
</dbReference>
<evidence type="ECO:0000313" key="2">
    <source>
        <dbReference type="EMBL" id="KAI5338382.1"/>
    </source>
</evidence>
<accession>A0AAD4W9J1</accession>
<dbReference type="AlphaFoldDB" id="A0AAD4W9J1"/>
<dbReference type="EMBL" id="JAJFAZ020000003">
    <property type="protein sequence ID" value="KAI5338382.1"/>
    <property type="molecule type" value="Genomic_DNA"/>
</dbReference>
<comment type="caution">
    <text evidence="2">The sequence shown here is derived from an EMBL/GenBank/DDBJ whole genome shotgun (WGS) entry which is preliminary data.</text>
</comment>
<dbReference type="InterPro" id="IPR025836">
    <property type="entry name" value="Zn_knuckle_CX2CX4HX4C"/>
</dbReference>